<feature type="region of interest" description="Disordered" evidence="1">
    <location>
        <begin position="290"/>
        <end position="323"/>
    </location>
</feature>
<accession>A0A023IRJ4</accession>
<dbReference type="GO" id="GO:0019028">
    <property type="term" value="C:viral capsid"/>
    <property type="evidence" value="ECO:0007669"/>
    <property type="project" value="UniProtKB-KW"/>
</dbReference>
<dbReference type="EMBL" id="KF688741">
    <property type="protein sequence ID" value="AGZ84317.1"/>
    <property type="molecule type" value="Genomic_RNA"/>
</dbReference>
<feature type="compositionally biased region" description="Polar residues" evidence="1">
    <location>
        <begin position="1"/>
        <end position="12"/>
    </location>
</feature>
<evidence type="ECO:0000256" key="1">
    <source>
        <dbReference type="SAM" id="MobiDB-lite"/>
    </source>
</evidence>
<reference evidence="2" key="1">
    <citation type="journal article" date="2014" name="J. Virol.">
        <title>Hypovirulence of the Phytopathogenic Fungus Botryosphaeria dothidea: Association with a Coinfecting Chrysovirus and a Partitivirus.</title>
        <authorList>
            <person name="Wang L."/>
            <person name="Jiang J."/>
            <person name="Wang Y."/>
            <person name="Hong N."/>
            <person name="Zhang F."/>
            <person name="Xu W."/>
            <person name="Wang G."/>
        </authorList>
    </citation>
    <scope>NUCLEOTIDE SEQUENCE</scope>
    <source>
        <strain evidence="2">LW-1</strain>
    </source>
</reference>
<sequence>MSGKPTDTNTMHGDSAPASTEAVKSDPPKKGNGGKNKKGNKPSDTGKKKTESSNSKSTPGFSEGTSVLQNYGLSVSGRKERILSPFKADKFFHFVEQSWQKLVSVKPSLPNRFSLAEYRHASALQLYQRIEAVKFDSLGIKPSAPTRIPLPRNLRVFPPIWSVLANIGTVDDDDLRVVYIPDGILPDSDDLDSEHDVEGLLNCTLYDWKSSWEDVLTARKNRPAYQARDGYDGNQTGNETPPASDKSQIISSIASKKRWKKEAERKVTEGRSVVIDGTLFDYELWEPTADKDGKRLTPPPSVKEINGKYYDQSKRSNKRLKSPQDYAEEIEELFERARGLKKQMTTPRFDVSYQSSSYVVSDGTITADPGAYGARLHWDPQLWLQYEQLVEEVSSVAMFSLAMPVETTGTYAWILPVEKRHGDDATVYARMPKASIPPATWVLSLLLQSSTLPEDLRSTFFTETDGLSNVLGLRQRYINAAVKTPPPIEQYGTY</sequence>
<feature type="region of interest" description="Disordered" evidence="1">
    <location>
        <begin position="226"/>
        <end position="249"/>
    </location>
</feature>
<keyword evidence="2" id="KW-0946">Virion</keyword>
<organism evidence="2">
    <name type="scientific">Botryosphaeria dothidea partitivirus 1</name>
    <dbReference type="NCBI Taxonomy" id="1405300"/>
    <lineage>
        <taxon>Viruses</taxon>
        <taxon>Riboviria</taxon>
        <taxon>Orthornavirae</taxon>
        <taxon>Pisuviricota</taxon>
        <taxon>Duplopiviricetes</taxon>
        <taxon>Durnavirales</taxon>
        <taxon>Partitiviridae</taxon>
    </lineage>
</organism>
<evidence type="ECO:0000313" key="2">
    <source>
        <dbReference type="EMBL" id="AGZ84317.1"/>
    </source>
</evidence>
<keyword evidence="2" id="KW-0167">Capsid protein</keyword>
<feature type="region of interest" description="Disordered" evidence="1">
    <location>
        <begin position="1"/>
        <end position="63"/>
    </location>
</feature>
<protein>
    <submittedName>
        <fullName evidence="2">Putative coat protein</fullName>
    </submittedName>
</protein>
<gene>
    <name evidence="2" type="primary">CP</name>
</gene>
<name>A0A023IRJ4_9VIRU</name>
<proteinExistence type="predicted"/>